<dbReference type="KEGG" id="plia:E4191_05500"/>
<dbReference type="GO" id="GO:0042586">
    <property type="term" value="F:peptide deformylase activity"/>
    <property type="evidence" value="ECO:0007669"/>
    <property type="project" value="InterPro"/>
</dbReference>
<name>A0A4P7HLR5_9RHOB</name>
<dbReference type="InterPro" id="IPR036821">
    <property type="entry name" value="Peptide_deformylase_sf"/>
</dbReference>
<accession>A0A4P7HLR5</accession>
<sequence>MTDPVISHSPLLFNDPRIGLRIRPAQTDDLSTRAAMRILDDLLARPGNRAIAAPAIGLPLRYLALRRGADLLHVLRPRLSAASAFHVNRAETSPATGPMRRHAWRAGKVTLTGTQPSGLPIEEELDGALAISVQQAMDLLDSTAPFDWITPFHRLWAEGANPVIRARSEGINSALHQAPWQGDAGTVGPFLTLDPRHVQVLDDAGAPVGTLDALNPSRPACALGRRCLGILIATSALTHVMIAAPRLTPLAVALLSMLPDLTLHHPTEGWPLRAMTALQLTPGCRAAALSDPVPEGSGPRMDAILLDGGADWLHGPEATALMRLQSRRLSGGAALLLVCCPAPAPGIEDLLQSIFPALYVIEDGEAGTIYVAAKARLDLPAARSRAMRRAGQLGHPDLIRPATEGWQMIVKSGERRAQ</sequence>
<dbReference type="EMBL" id="CP038439">
    <property type="protein sequence ID" value="QBX34227.1"/>
    <property type="molecule type" value="Genomic_DNA"/>
</dbReference>
<dbReference type="RefSeq" id="WP_135312516.1">
    <property type="nucleotide sequence ID" value="NZ_CP038439.1"/>
</dbReference>
<evidence type="ECO:0000313" key="3">
    <source>
        <dbReference type="Proteomes" id="UP000296374"/>
    </source>
</evidence>
<organism evidence="2 3">
    <name type="scientific">Paracoccus liaowanqingii</name>
    <dbReference type="NCBI Taxonomy" id="2560053"/>
    <lineage>
        <taxon>Bacteria</taxon>
        <taxon>Pseudomonadati</taxon>
        <taxon>Pseudomonadota</taxon>
        <taxon>Alphaproteobacteria</taxon>
        <taxon>Rhodobacterales</taxon>
        <taxon>Paracoccaceae</taxon>
        <taxon>Paracoccus</taxon>
    </lineage>
</organism>
<dbReference type="Gene3D" id="3.90.45.10">
    <property type="entry name" value="Peptide deformylase"/>
    <property type="match status" value="1"/>
</dbReference>
<dbReference type="AlphaFoldDB" id="A0A4P7HLR5"/>
<evidence type="ECO:0000313" key="2">
    <source>
        <dbReference type="EMBL" id="QBX34227.1"/>
    </source>
</evidence>
<proteinExistence type="inferred from homology"/>
<dbReference type="Proteomes" id="UP000296374">
    <property type="component" value="Chromosome"/>
</dbReference>
<dbReference type="InterPro" id="IPR023635">
    <property type="entry name" value="Peptide_deformylase"/>
</dbReference>
<dbReference type="SUPFAM" id="SSF56420">
    <property type="entry name" value="Peptide deformylase"/>
    <property type="match status" value="1"/>
</dbReference>
<gene>
    <name evidence="2" type="ORF">E4191_05500</name>
</gene>
<evidence type="ECO:0000256" key="1">
    <source>
        <dbReference type="ARBA" id="ARBA00010759"/>
    </source>
</evidence>
<dbReference type="Pfam" id="PF01327">
    <property type="entry name" value="Pep_deformylase"/>
    <property type="match status" value="1"/>
</dbReference>
<reference evidence="3" key="1">
    <citation type="submission" date="2019-03" db="EMBL/GenBank/DDBJ databases">
        <authorList>
            <person name="Li J."/>
        </authorList>
    </citation>
    <scope>NUCLEOTIDE SEQUENCE [LARGE SCALE GENOMIC DNA]</scope>
    <source>
        <strain evidence="3">2251</strain>
    </source>
</reference>
<protein>
    <submittedName>
        <fullName evidence="2">Uncharacterized protein</fullName>
    </submittedName>
</protein>
<comment type="similarity">
    <text evidence="1">Belongs to the polypeptide deformylase family.</text>
</comment>